<feature type="region of interest" description="Disordered" evidence="1">
    <location>
        <begin position="62"/>
        <end position="82"/>
    </location>
</feature>
<gene>
    <name evidence="2" type="ORF">TCM_006439</name>
</gene>
<keyword evidence="3" id="KW-1185">Reference proteome</keyword>
<dbReference type="Proteomes" id="UP000026915">
    <property type="component" value="Chromosome 2"/>
</dbReference>
<dbReference type="HOGENOM" id="CLU_2311251_0_0_1"/>
<reference evidence="2 3" key="1">
    <citation type="journal article" date="2013" name="Genome Biol.">
        <title>The genome sequence of the most widely cultivated cacao type and its use to identify candidate genes regulating pod color.</title>
        <authorList>
            <person name="Motamayor J.C."/>
            <person name="Mockaitis K."/>
            <person name="Schmutz J."/>
            <person name="Haiminen N."/>
            <person name="Iii D.L."/>
            <person name="Cornejo O."/>
            <person name="Findley S.D."/>
            <person name="Zheng P."/>
            <person name="Utro F."/>
            <person name="Royaert S."/>
            <person name="Saski C."/>
            <person name="Jenkins J."/>
            <person name="Podicheti R."/>
            <person name="Zhao M."/>
            <person name="Scheffler B.E."/>
            <person name="Stack J.C."/>
            <person name="Feltus F.A."/>
            <person name="Mustiga G.M."/>
            <person name="Amores F."/>
            <person name="Phillips W."/>
            <person name="Marelli J.P."/>
            <person name="May G.D."/>
            <person name="Shapiro H."/>
            <person name="Ma J."/>
            <person name="Bustamante C.D."/>
            <person name="Schnell R.J."/>
            <person name="Main D."/>
            <person name="Gilbert D."/>
            <person name="Parida L."/>
            <person name="Kuhn D.N."/>
        </authorList>
    </citation>
    <scope>NUCLEOTIDE SEQUENCE [LARGE SCALE GENOMIC DNA]</scope>
    <source>
        <strain evidence="3">cv. Matina 1-6</strain>
    </source>
</reference>
<name>A0A061DXJ1_THECC</name>
<evidence type="ECO:0000313" key="2">
    <source>
        <dbReference type="EMBL" id="EOX97425.1"/>
    </source>
</evidence>
<organism evidence="2 3">
    <name type="scientific">Theobroma cacao</name>
    <name type="common">Cacao</name>
    <name type="synonym">Cocoa</name>
    <dbReference type="NCBI Taxonomy" id="3641"/>
    <lineage>
        <taxon>Eukaryota</taxon>
        <taxon>Viridiplantae</taxon>
        <taxon>Streptophyta</taxon>
        <taxon>Embryophyta</taxon>
        <taxon>Tracheophyta</taxon>
        <taxon>Spermatophyta</taxon>
        <taxon>Magnoliopsida</taxon>
        <taxon>eudicotyledons</taxon>
        <taxon>Gunneridae</taxon>
        <taxon>Pentapetalae</taxon>
        <taxon>rosids</taxon>
        <taxon>malvids</taxon>
        <taxon>Malvales</taxon>
        <taxon>Malvaceae</taxon>
        <taxon>Byttnerioideae</taxon>
        <taxon>Theobroma</taxon>
    </lineage>
</organism>
<accession>A0A061DXJ1</accession>
<protein>
    <submittedName>
        <fullName evidence="2">Uncharacterized protein</fullName>
    </submittedName>
</protein>
<dbReference type="InParanoid" id="A0A061DXJ1"/>
<dbReference type="EMBL" id="CM001880">
    <property type="protein sequence ID" value="EOX97425.1"/>
    <property type="molecule type" value="Genomic_DNA"/>
</dbReference>
<evidence type="ECO:0000313" key="3">
    <source>
        <dbReference type="Proteomes" id="UP000026915"/>
    </source>
</evidence>
<sequence length="100" mass="11636">MGSGIVCGMVFVAVSRLTGLNRKWRAWEMSIHGYYSMHFFLLCPEDHMERATANECEEIQEDRMERATANESEEIHDEHMEKAEAIPHNTIHSWTKILLT</sequence>
<dbReference type="AlphaFoldDB" id="A0A061DXJ1"/>
<dbReference type="Gramene" id="EOX97425">
    <property type="protein sequence ID" value="EOX97425"/>
    <property type="gene ID" value="TCM_006439"/>
</dbReference>
<evidence type="ECO:0000256" key="1">
    <source>
        <dbReference type="SAM" id="MobiDB-lite"/>
    </source>
</evidence>
<proteinExistence type="predicted"/>